<protein>
    <submittedName>
        <fullName evidence="3">Toluene monooxygenase</fullName>
    </submittedName>
</protein>
<evidence type="ECO:0000313" key="4">
    <source>
        <dbReference type="Proteomes" id="UP000295606"/>
    </source>
</evidence>
<organism evidence="3 4">
    <name type="scientific">Paraburkholderia guartelaensis</name>
    <dbReference type="NCBI Taxonomy" id="2546446"/>
    <lineage>
        <taxon>Bacteria</taxon>
        <taxon>Pseudomonadati</taxon>
        <taxon>Pseudomonadota</taxon>
        <taxon>Betaproteobacteria</taxon>
        <taxon>Burkholderiales</taxon>
        <taxon>Burkholderiaceae</taxon>
        <taxon>Paraburkholderia</taxon>
    </lineage>
</organism>
<dbReference type="InterPro" id="IPR009078">
    <property type="entry name" value="Ferritin-like_SF"/>
</dbReference>
<dbReference type="AlphaFoldDB" id="A0A4R5LKR8"/>
<evidence type="ECO:0000256" key="2">
    <source>
        <dbReference type="ARBA" id="ARBA00023033"/>
    </source>
</evidence>
<keyword evidence="2 3" id="KW-0503">Monooxygenase</keyword>
<gene>
    <name evidence="3" type="ORF">E1N52_02595</name>
</gene>
<sequence length="501" mass="58431">MTSLRREDWYDVYRDVEWTLSYVDQDAVFPEWLSGTGKVPVDAWKQWDEPYKITYPEYVATQREKEASAYAVKSALRRSSIFEQLDEGWKSVSKIHYGAVSLIEYLAVLAELRMARFGLAPAWRQMAMFGALDEIRHAQLDLLFAHEFISRDQQYDWALKAYHTDEWVAVAGRAAFDGMMVNPSAVDIAIQLPFTFETAFTNVQFIGLAADALSSADINFANMISSVQTDEARHAQQGHPTIEILMRHDPKRAQWLIDKTFWISARLFAVISGICMDYYTPLEHRKLSYKEFMEEWVVNQYQRTLQEYGLKRPWFWQEFIDGLDIWHHSLQMGIWFWRPTVWWKPQGGVSEDERAWLREKYPRWEKEFGPGWDTIIANINSGQEEKTLPKTLPWLCNCCHLPIGTAGAPNNDRYPVRSYPLEHNGYTYHFCSKPCRQIWWEDKDTIHQKTVVERLLGGEVQPQTLTGVLDYMGLTPEVMGKDAKNYAWAHSYRDAKTAEQA</sequence>
<dbReference type="InterPro" id="IPR012348">
    <property type="entry name" value="RNR-like"/>
</dbReference>
<dbReference type="Proteomes" id="UP000295606">
    <property type="component" value="Unassembled WGS sequence"/>
</dbReference>
<dbReference type="OrthoDB" id="8521924at2"/>
<keyword evidence="1" id="KW-0560">Oxidoreductase</keyword>
<proteinExistence type="predicted"/>
<dbReference type="Gene3D" id="1.10.620.20">
    <property type="entry name" value="Ribonucleotide Reductase, subunit A"/>
    <property type="match status" value="1"/>
</dbReference>
<dbReference type="SUPFAM" id="SSF47240">
    <property type="entry name" value="Ferritin-like"/>
    <property type="match status" value="1"/>
</dbReference>
<reference evidence="3 4" key="1">
    <citation type="submission" date="2019-03" db="EMBL/GenBank/DDBJ databases">
        <title>Paraburkholderia sp. isolated from native Mimosa gymnas in Guartela State Park, Brazil.</title>
        <authorList>
            <person name="Paulitsch F."/>
            <person name="Hungria M."/>
            <person name="Delamuta J.R.M."/>
            <person name="Ribeiro R.A."/>
            <person name="Dall'Agnol R."/>
            <person name="Silva J.S.B."/>
        </authorList>
    </citation>
    <scope>NUCLEOTIDE SEQUENCE [LARGE SCALE GENOMIC DNA]</scope>
    <source>
        <strain evidence="3 4">CNPSo 3008</strain>
    </source>
</reference>
<evidence type="ECO:0000256" key="1">
    <source>
        <dbReference type="ARBA" id="ARBA00023002"/>
    </source>
</evidence>
<dbReference type="GO" id="GO:0004497">
    <property type="term" value="F:monooxygenase activity"/>
    <property type="evidence" value="ECO:0007669"/>
    <property type="project" value="UniProtKB-KW"/>
</dbReference>
<dbReference type="EMBL" id="SMOD01000002">
    <property type="protein sequence ID" value="TDG10265.1"/>
    <property type="molecule type" value="Genomic_DNA"/>
</dbReference>
<dbReference type="RefSeq" id="WP_133179919.1">
    <property type="nucleotide sequence ID" value="NZ_SMOD01000002.1"/>
</dbReference>
<dbReference type="Pfam" id="PF02332">
    <property type="entry name" value="Phenol_Hydrox"/>
    <property type="match status" value="1"/>
</dbReference>
<comment type="caution">
    <text evidence="3">The sequence shown here is derived from an EMBL/GenBank/DDBJ whole genome shotgun (WGS) entry which is preliminary data.</text>
</comment>
<dbReference type="InterPro" id="IPR003430">
    <property type="entry name" value="Phenol_Hydrox"/>
</dbReference>
<name>A0A4R5LKR8_9BURK</name>
<accession>A0A4R5LKR8</accession>
<evidence type="ECO:0000313" key="3">
    <source>
        <dbReference type="EMBL" id="TDG10265.1"/>
    </source>
</evidence>